<dbReference type="Pfam" id="PF11162">
    <property type="entry name" value="DUF2946"/>
    <property type="match status" value="1"/>
</dbReference>
<proteinExistence type="predicted"/>
<reference evidence="1 2" key="1">
    <citation type="submission" date="2015-09" db="EMBL/GenBank/DDBJ databases">
        <title>Genome announcement of multiple Pseudomonas syringae strains.</title>
        <authorList>
            <person name="Thakur S."/>
            <person name="Wang P.W."/>
            <person name="Gong Y."/>
            <person name="Weir B.S."/>
            <person name="Guttman D.S."/>
        </authorList>
    </citation>
    <scope>NUCLEOTIDE SEQUENCE [LARGE SCALE GENOMIC DNA]</scope>
    <source>
        <strain evidence="1 2">ICMP3956</strain>
    </source>
</reference>
<accession>A0A0P9YTA2</accession>
<sequence length="135" mass="14494">MRPMKITRDERSLIAWTLYASVLLSLFFCGLHHGQMSGLALSGLNGGYCSLDGSGSAGLDSSESDQKQHALPQLSCPVCSSFTVLTASHACDWMLNLAPAKSISPITVRSWAQPPPRYLWPAVSPRSPPLPLLAV</sequence>
<name>A0A0P9YTA2_9PSED</name>
<evidence type="ECO:0000313" key="1">
    <source>
        <dbReference type="EMBL" id="KPY42003.1"/>
    </source>
</evidence>
<protein>
    <recommendedName>
        <fullName evidence="3">DUF2946 domain-containing protein</fullName>
    </recommendedName>
</protein>
<dbReference type="AlphaFoldDB" id="A0A0P9YTA2"/>
<organism evidence="1 2">
    <name type="scientific">Pseudomonas syringae pv. primulae</name>
    <dbReference type="NCBI Taxonomy" id="251707"/>
    <lineage>
        <taxon>Bacteria</taxon>
        <taxon>Pseudomonadati</taxon>
        <taxon>Pseudomonadota</taxon>
        <taxon>Gammaproteobacteria</taxon>
        <taxon>Pseudomonadales</taxon>
        <taxon>Pseudomonadaceae</taxon>
        <taxon>Pseudomonas</taxon>
    </lineage>
</organism>
<dbReference type="InterPro" id="IPR021333">
    <property type="entry name" value="DUF2946"/>
</dbReference>
<comment type="caution">
    <text evidence="1">The sequence shown here is derived from an EMBL/GenBank/DDBJ whole genome shotgun (WGS) entry which is preliminary data.</text>
</comment>
<dbReference type="PATRIC" id="fig|251707.3.peg.4196"/>
<dbReference type="EMBL" id="LJRC01000002">
    <property type="protein sequence ID" value="KPY42003.1"/>
    <property type="molecule type" value="Genomic_DNA"/>
</dbReference>
<dbReference type="Proteomes" id="UP000050562">
    <property type="component" value="Unassembled WGS sequence"/>
</dbReference>
<evidence type="ECO:0008006" key="3">
    <source>
        <dbReference type="Google" id="ProtNLM"/>
    </source>
</evidence>
<gene>
    <name evidence="1" type="ORF">ALO52_03172</name>
</gene>
<evidence type="ECO:0000313" key="2">
    <source>
        <dbReference type="Proteomes" id="UP000050562"/>
    </source>
</evidence>